<reference evidence="1 2" key="1">
    <citation type="journal article" date="2013" name="Proc. Natl. Acad. Sci. U.S.A.">
        <title>Genome of Phaeocystis globosa virus PgV-16T highlights the common ancestry of the largest known DNA viruses infecting eukaryotes.</title>
        <authorList>
            <person name="Santini S."/>
            <person name="Jeudy S."/>
            <person name="Bartoli J."/>
            <person name="Poirot O."/>
            <person name="Lescot M."/>
            <person name="Abergel C."/>
            <person name="Barbe V."/>
            <person name="Wommack K.E."/>
            <person name="Noordeloos A.A."/>
            <person name="Brussaard C.P."/>
            <person name="Claverie J.M."/>
        </authorList>
    </citation>
    <scope>NUCLEOTIDE SEQUENCE [LARGE SCALE GENOMIC DNA]</scope>
    <source>
        <strain evidence="1 2">16T</strain>
    </source>
</reference>
<evidence type="ECO:0000313" key="1">
    <source>
        <dbReference type="EMBL" id="AGM15739.1"/>
    </source>
</evidence>
<proteinExistence type="predicted"/>
<dbReference type="Proteomes" id="UP000204225">
    <property type="component" value="Segment"/>
</dbReference>
<gene>
    <name evidence="1" type="ORF">PGCG_00435</name>
</gene>
<evidence type="ECO:0000313" key="2">
    <source>
        <dbReference type="Proteomes" id="UP000204225"/>
    </source>
</evidence>
<dbReference type="EMBL" id="KC662249">
    <property type="protein sequence ID" value="AGM15739.1"/>
    <property type="molecule type" value="Genomic_DNA"/>
</dbReference>
<accession>A0AC59EXS4</accession>
<protein>
    <submittedName>
        <fullName evidence="1">Uncharacterized protein</fullName>
    </submittedName>
</protein>
<keyword evidence="2" id="KW-1185">Reference proteome</keyword>
<name>A0AC59EXS4_9VIRU</name>
<sequence length="177" mass="20173">MITNKIHIMTTLDQLIIRINAMEKQMLAITGIEEPIPPLPLPEVKRAIPEKKPKAVIIEPIAYPQEELTEEPVDTDDDISECDENIETEELIDDKPATTKKKRITGYTEFQCVMRDDAEQAIYDEAEEKGNTKHINAKPKQYLVLKKLAIMWKDVEPEDKAIWHAAAAKINAKNKKA</sequence>
<organism evidence="1 2">
    <name type="scientific">Phaeocystis globosa virus PgV-16T</name>
    <dbReference type="NCBI Taxonomy" id="3071227"/>
    <lineage>
        <taxon>Viruses</taxon>
        <taxon>Varidnaviria</taxon>
        <taxon>Bamfordvirae</taxon>
        <taxon>Nucleocytoviricota</taxon>
        <taxon>Megaviricetes</taxon>
        <taxon>Imitervirales</taxon>
        <taxon>Mesomimiviridae</taxon>
        <taxon>Tethysvirus</taxon>
        <taxon>Tethysvirus hollandense</taxon>
    </lineage>
</organism>